<feature type="domain" description="CdaR GGDEF-like" evidence="4">
    <location>
        <begin position="277"/>
        <end position="390"/>
    </location>
</feature>
<sequence length="539" mass="57644">MHDDTVPAPVMLTELIRMARLTLSLATPGPDPDTVAIRWFGEHRPAGPEPEEPEQRLDGYRVLLGRPRVGGPAVDWPRTVEHLVAAGAAALAIGVTPDEDVVPGELVRAALAWDVPVVRIPPETTFDEVTQALAGLVFASDLDRANRLAMTYGALTQSLTQGRGVQALVEQLHGYIGAPTAVEDLRGRTIASSPLPWPTIEDGPDCEIGAIESSRRLRVHGADVGRVRFIGLEAADAEAAECAATVIALELGRLHAYRSAESDALGSLMEEVAGYRSDDAHAQDRLDALGIDGRAAHRVVLARLPANVTGRLRSVPWQLAELVGARPTIPTGILDELVVMLVPGDRDALAEAHALHEELLGFGSTVQVGLGAAHQGASGLRMSWHEALEASSRGPGVHEVAVVSLAALVLQSQNDAVRRLAAETLTPLKKNEAASGADLVHTLATYLEERGSVSRTAARLFVHRNTLRHRLKLIETLTGRRLDTISDWVTLWLALVADGTAPKGSQEDPNQSPQPRQAQPRHKRSPNPEGQARAHLDGG</sequence>
<dbReference type="AlphaFoldDB" id="A0A7W7XB81"/>
<dbReference type="PANTHER" id="PTHR33744">
    <property type="entry name" value="CARBOHYDRATE DIACID REGULATOR"/>
    <property type="match status" value="1"/>
</dbReference>
<proteinExistence type="inferred from homology"/>
<comment type="similarity">
    <text evidence="1">Belongs to the CdaR family.</text>
</comment>
<keyword evidence="6" id="KW-1185">Reference proteome</keyword>
<protein>
    <submittedName>
        <fullName evidence="5">Purine catabolism regulator</fullName>
    </submittedName>
</protein>
<evidence type="ECO:0000256" key="1">
    <source>
        <dbReference type="ARBA" id="ARBA00006754"/>
    </source>
</evidence>
<comment type="caution">
    <text evidence="5">The sequence shown here is derived from an EMBL/GenBank/DDBJ whole genome shotgun (WGS) entry which is preliminary data.</text>
</comment>
<dbReference type="RefSeq" id="WP_221517999.1">
    <property type="nucleotide sequence ID" value="NZ_JACHJY010000003.1"/>
</dbReference>
<dbReference type="Pfam" id="PF13556">
    <property type="entry name" value="HTH_30"/>
    <property type="match status" value="1"/>
</dbReference>
<dbReference type="PANTHER" id="PTHR33744:SF1">
    <property type="entry name" value="DNA-BINDING TRANSCRIPTIONAL ACTIVATOR ADER"/>
    <property type="match status" value="1"/>
</dbReference>
<dbReference type="InterPro" id="IPR042070">
    <property type="entry name" value="PucR_C-HTH_sf"/>
</dbReference>
<dbReference type="InterPro" id="IPR025736">
    <property type="entry name" value="PucR_C-HTH_dom"/>
</dbReference>
<reference evidence="5 6" key="1">
    <citation type="submission" date="2020-08" db="EMBL/GenBank/DDBJ databases">
        <title>Genomic Encyclopedia of Type Strains, Phase III (KMG-III): the genomes of soil and plant-associated and newly described type strains.</title>
        <authorList>
            <person name="Whitman W."/>
        </authorList>
    </citation>
    <scope>NUCLEOTIDE SEQUENCE [LARGE SCALE GENOMIC DNA]</scope>
    <source>
        <strain evidence="5 6">SFB5A</strain>
    </source>
</reference>
<dbReference type="Gene3D" id="1.10.10.2840">
    <property type="entry name" value="PucR C-terminal helix-turn-helix domain"/>
    <property type="match status" value="1"/>
</dbReference>
<dbReference type="Proteomes" id="UP000582643">
    <property type="component" value="Unassembled WGS sequence"/>
</dbReference>
<accession>A0A7W7XB81</accession>
<evidence type="ECO:0000313" key="6">
    <source>
        <dbReference type="Proteomes" id="UP000582643"/>
    </source>
</evidence>
<evidence type="ECO:0000256" key="2">
    <source>
        <dbReference type="SAM" id="MobiDB-lite"/>
    </source>
</evidence>
<organism evidence="5 6">
    <name type="scientific">Streptomyces nymphaeiformis</name>
    <dbReference type="NCBI Taxonomy" id="2663842"/>
    <lineage>
        <taxon>Bacteria</taxon>
        <taxon>Bacillati</taxon>
        <taxon>Actinomycetota</taxon>
        <taxon>Actinomycetes</taxon>
        <taxon>Kitasatosporales</taxon>
        <taxon>Streptomycetaceae</taxon>
        <taxon>Streptomyces</taxon>
    </lineage>
</organism>
<name>A0A7W7XB81_9ACTN</name>
<feature type="domain" description="PucR C-terminal helix-turn-helix" evidence="3">
    <location>
        <begin position="439"/>
        <end position="496"/>
    </location>
</feature>
<evidence type="ECO:0000259" key="3">
    <source>
        <dbReference type="Pfam" id="PF13556"/>
    </source>
</evidence>
<feature type="compositionally biased region" description="Polar residues" evidence="2">
    <location>
        <begin position="507"/>
        <end position="517"/>
    </location>
</feature>
<feature type="region of interest" description="Disordered" evidence="2">
    <location>
        <begin position="500"/>
        <end position="539"/>
    </location>
</feature>
<evidence type="ECO:0000313" key="5">
    <source>
        <dbReference type="EMBL" id="MBB4981710.1"/>
    </source>
</evidence>
<dbReference type="Pfam" id="PF17853">
    <property type="entry name" value="GGDEF_2"/>
    <property type="match status" value="1"/>
</dbReference>
<gene>
    <name evidence="5" type="ORF">GGE06_002620</name>
</gene>
<dbReference type="EMBL" id="JACHJY010000003">
    <property type="protein sequence ID" value="MBB4981710.1"/>
    <property type="molecule type" value="Genomic_DNA"/>
</dbReference>
<evidence type="ECO:0000259" key="4">
    <source>
        <dbReference type="Pfam" id="PF17853"/>
    </source>
</evidence>
<dbReference type="InterPro" id="IPR051448">
    <property type="entry name" value="CdaR-like_regulators"/>
</dbReference>
<dbReference type="InterPro" id="IPR041522">
    <property type="entry name" value="CdaR_GGDEF"/>
</dbReference>